<name>A0ABT5B4V6_9BACT</name>
<dbReference type="EMBL" id="JAQNDN010000007">
    <property type="protein sequence ID" value="MDC0669144.1"/>
    <property type="molecule type" value="Genomic_DNA"/>
</dbReference>
<protein>
    <recommendedName>
        <fullName evidence="3">Bacteriocin-type signal sequence-containing protein</fullName>
    </recommendedName>
</protein>
<comment type="caution">
    <text evidence="1">The sequence shown here is derived from an EMBL/GenBank/DDBJ whole genome shotgun (WGS) entry which is preliminary data.</text>
</comment>
<reference evidence="1 2" key="1">
    <citation type="submission" date="2022-11" db="EMBL/GenBank/DDBJ databases">
        <title>Minimal conservation of predation-associated metabolite biosynthetic gene clusters underscores biosynthetic potential of Myxococcota including descriptions for ten novel species: Archangium lansinium sp. nov., Myxococcus landrumus sp. nov., Nannocystis bai.</title>
        <authorList>
            <person name="Ahearne A."/>
            <person name="Stevens C."/>
            <person name="Dowd S."/>
        </authorList>
    </citation>
    <scope>NUCLEOTIDE SEQUENCE [LARGE SCALE GENOMIC DNA]</scope>
    <source>
        <strain evidence="1 2">NCELM</strain>
    </source>
</reference>
<evidence type="ECO:0000313" key="1">
    <source>
        <dbReference type="EMBL" id="MDC0669144.1"/>
    </source>
</evidence>
<dbReference type="RefSeq" id="WP_271998814.1">
    <property type="nucleotide sequence ID" value="NZ_JAQNDN010000007.1"/>
</dbReference>
<sequence>MNKSTKKKSHEEKLPKFNARTLGADELCQVTGGFPPESAGCHSVCHADGIMDGDGPPVS</sequence>
<accession>A0ABT5B4V6</accession>
<dbReference type="Proteomes" id="UP001217838">
    <property type="component" value="Unassembled WGS sequence"/>
</dbReference>
<proteinExistence type="predicted"/>
<gene>
    <name evidence="1" type="ORF">POL58_15440</name>
</gene>
<organism evidence="1 2">
    <name type="scientific">Nannocystis radixulma</name>
    <dbReference type="NCBI Taxonomy" id="2995305"/>
    <lineage>
        <taxon>Bacteria</taxon>
        <taxon>Pseudomonadati</taxon>
        <taxon>Myxococcota</taxon>
        <taxon>Polyangia</taxon>
        <taxon>Nannocystales</taxon>
        <taxon>Nannocystaceae</taxon>
        <taxon>Nannocystis</taxon>
    </lineage>
</organism>
<evidence type="ECO:0000313" key="2">
    <source>
        <dbReference type="Proteomes" id="UP001217838"/>
    </source>
</evidence>
<evidence type="ECO:0008006" key="3">
    <source>
        <dbReference type="Google" id="ProtNLM"/>
    </source>
</evidence>
<keyword evidence="2" id="KW-1185">Reference proteome</keyword>